<gene>
    <name evidence="9" type="ORF">PTTW11_01847</name>
</gene>
<sequence>MAPSTRLRATPSRRVNYAESSSAAPSGTHANPILVDDSPEHRSSPEPPRRIRNPSHRHPAVASPPQSLFGPFPLVPPPIPPPVPHPVPRVKVGAVVKPKQKARPPRQECLLCAVSKGKSRCFKTPGNACEHFQAICNQCMQKMLKTKVAQRQLEKAELVCPFGNCGHELDFGALKSILQKNVFEAYDTAVTKYTLSVSDLYVTCLSSRCGLHFCVEFCSNENKKSSVKSIACPYCEYEICVKCNRSWNSHDGGNCDEAKKAEDEKSEAALRKMGAKPCPKCGIKIEKNGGCDHMKCQHCRHNFCWVCLVGYKANMEHLLHCPYRERPIANDPGNWVPRNLNNNQIVALIAQADERRNNPAPPPAPPLAPALDNILHNFGFLT</sequence>
<feature type="compositionally biased region" description="Basic and acidic residues" evidence="7">
    <location>
        <begin position="38"/>
        <end position="49"/>
    </location>
</feature>
<dbReference type="Proteomes" id="UP000472372">
    <property type="component" value="Chromosome 2"/>
</dbReference>
<dbReference type="InterPro" id="IPR044066">
    <property type="entry name" value="TRIAD_supradom"/>
</dbReference>
<protein>
    <submittedName>
        <fullName evidence="9">IBR domain containing protein</fullName>
    </submittedName>
</protein>
<evidence type="ECO:0000313" key="10">
    <source>
        <dbReference type="Proteomes" id="UP000472372"/>
    </source>
</evidence>
<dbReference type="InterPro" id="IPR031127">
    <property type="entry name" value="E3_UB_ligase_RBR"/>
</dbReference>
<feature type="compositionally biased region" description="Polar residues" evidence="7">
    <location>
        <begin position="18"/>
        <end position="29"/>
    </location>
</feature>
<dbReference type="GO" id="GO:0016567">
    <property type="term" value="P:protein ubiquitination"/>
    <property type="evidence" value="ECO:0007669"/>
    <property type="project" value="InterPro"/>
</dbReference>
<feature type="compositionally biased region" description="Basic residues" evidence="7">
    <location>
        <begin position="50"/>
        <end position="59"/>
    </location>
</feature>
<dbReference type="SUPFAM" id="SSF57850">
    <property type="entry name" value="RING/U-box"/>
    <property type="match status" value="2"/>
</dbReference>
<dbReference type="PANTHER" id="PTHR11685">
    <property type="entry name" value="RBR FAMILY RING FINGER AND IBR DOMAIN-CONTAINING"/>
    <property type="match status" value="1"/>
</dbReference>
<dbReference type="GO" id="GO:0008270">
    <property type="term" value="F:zinc ion binding"/>
    <property type="evidence" value="ECO:0007669"/>
    <property type="project" value="UniProtKB-KW"/>
</dbReference>
<dbReference type="Pfam" id="PF22191">
    <property type="entry name" value="IBR_1"/>
    <property type="match status" value="1"/>
</dbReference>
<keyword evidence="1" id="KW-0808">Transferase</keyword>
<dbReference type="InterPro" id="IPR013083">
    <property type="entry name" value="Znf_RING/FYVE/PHD"/>
</dbReference>
<reference evidence="9" key="1">
    <citation type="submission" date="2021-02" db="EMBL/GenBank/DDBJ databases">
        <authorList>
            <person name="Syme A R."/>
            <person name="Syme A R."/>
            <person name="Moolhuijzen P."/>
        </authorList>
    </citation>
    <scope>NUCLEOTIDE SEQUENCE</scope>
    <source>
        <strain evidence="9">W1-1</strain>
    </source>
</reference>
<evidence type="ECO:0000256" key="6">
    <source>
        <dbReference type="ARBA" id="ARBA00022833"/>
    </source>
</evidence>
<keyword evidence="4" id="KW-0863">Zinc-finger</keyword>
<dbReference type="PROSITE" id="PS00518">
    <property type="entry name" value="ZF_RING_1"/>
    <property type="match status" value="1"/>
</dbReference>
<evidence type="ECO:0000256" key="1">
    <source>
        <dbReference type="ARBA" id="ARBA00022679"/>
    </source>
</evidence>
<name>A0A6S6VFV1_9PLEO</name>
<organism evidence="9 10">
    <name type="scientific">Pyrenophora teres f. teres</name>
    <dbReference type="NCBI Taxonomy" id="97479"/>
    <lineage>
        <taxon>Eukaryota</taxon>
        <taxon>Fungi</taxon>
        <taxon>Dikarya</taxon>
        <taxon>Ascomycota</taxon>
        <taxon>Pezizomycotina</taxon>
        <taxon>Dothideomycetes</taxon>
        <taxon>Pleosporomycetidae</taxon>
        <taxon>Pleosporales</taxon>
        <taxon>Pleosporineae</taxon>
        <taxon>Pleosporaceae</taxon>
        <taxon>Pyrenophora</taxon>
    </lineage>
</organism>
<dbReference type="AlphaFoldDB" id="A0A6S6VFV1"/>
<dbReference type="InterPro" id="IPR017907">
    <property type="entry name" value="Znf_RING_CS"/>
</dbReference>
<dbReference type="CDD" id="cd20336">
    <property type="entry name" value="Rcat_RBR"/>
    <property type="match status" value="1"/>
</dbReference>
<dbReference type="Gene3D" id="1.20.120.1750">
    <property type="match status" value="1"/>
</dbReference>
<feature type="region of interest" description="Disordered" evidence="7">
    <location>
        <begin position="1"/>
        <end position="73"/>
    </location>
</feature>
<proteinExistence type="predicted"/>
<dbReference type="Gene3D" id="3.30.40.10">
    <property type="entry name" value="Zinc/RING finger domain, C3HC4 (zinc finger)"/>
    <property type="match status" value="1"/>
</dbReference>
<dbReference type="EMBL" id="HG992978">
    <property type="protein sequence ID" value="CAE7009513.1"/>
    <property type="molecule type" value="Genomic_DNA"/>
</dbReference>
<evidence type="ECO:0000256" key="3">
    <source>
        <dbReference type="ARBA" id="ARBA00022737"/>
    </source>
</evidence>
<accession>A0A6S6VFV1</accession>
<keyword evidence="6" id="KW-0862">Zinc</keyword>
<keyword evidence="5" id="KW-0833">Ubl conjugation pathway</keyword>
<evidence type="ECO:0000256" key="4">
    <source>
        <dbReference type="ARBA" id="ARBA00022771"/>
    </source>
</evidence>
<dbReference type="PROSITE" id="PS51873">
    <property type="entry name" value="TRIAD"/>
    <property type="match status" value="1"/>
</dbReference>
<evidence type="ECO:0000256" key="7">
    <source>
        <dbReference type="SAM" id="MobiDB-lite"/>
    </source>
</evidence>
<evidence type="ECO:0000256" key="2">
    <source>
        <dbReference type="ARBA" id="ARBA00022723"/>
    </source>
</evidence>
<dbReference type="GO" id="GO:0004842">
    <property type="term" value="F:ubiquitin-protein transferase activity"/>
    <property type="evidence" value="ECO:0007669"/>
    <property type="project" value="InterPro"/>
</dbReference>
<evidence type="ECO:0000313" key="9">
    <source>
        <dbReference type="EMBL" id="CAE7009513.1"/>
    </source>
</evidence>
<feature type="domain" description="RING-type" evidence="8">
    <location>
        <begin position="105"/>
        <end position="325"/>
    </location>
</feature>
<evidence type="ECO:0000259" key="8">
    <source>
        <dbReference type="PROSITE" id="PS51873"/>
    </source>
</evidence>
<keyword evidence="2" id="KW-0479">Metal-binding</keyword>
<keyword evidence="3" id="KW-0677">Repeat</keyword>
<evidence type="ECO:0000256" key="5">
    <source>
        <dbReference type="ARBA" id="ARBA00022786"/>
    </source>
</evidence>